<dbReference type="PRINTS" id="PR00038">
    <property type="entry name" value="HTHLUXR"/>
</dbReference>
<dbReference type="STRING" id="1707952.A6A03_00345"/>
<keyword evidence="2" id="KW-0805">Transcription regulation</keyword>
<proteinExistence type="predicted"/>
<dbReference type="SMART" id="SM00421">
    <property type="entry name" value="HTH_LUXR"/>
    <property type="match status" value="1"/>
</dbReference>
<dbReference type="SMART" id="SM00448">
    <property type="entry name" value="REC"/>
    <property type="match status" value="1"/>
</dbReference>
<dbReference type="CDD" id="cd17535">
    <property type="entry name" value="REC_NarL-like"/>
    <property type="match status" value="1"/>
</dbReference>
<keyword evidence="1 5" id="KW-0597">Phosphoprotein</keyword>
<dbReference type="InterPro" id="IPR000792">
    <property type="entry name" value="Tscrpt_reg_LuxR_C"/>
</dbReference>
<dbReference type="InterPro" id="IPR039420">
    <property type="entry name" value="WalR-like"/>
</dbReference>
<dbReference type="Proteomes" id="UP000078287">
    <property type="component" value="Unassembled WGS sequence"/>
</dbReference>
<organism evidence="8 9">
    <name type="scientific">Chloroflexus islandicus</name>
    <dbReference type="NCBI Taxonomy" id="1707952"/>
    <lineage>
        <taxon>Bacteria</taxon>
        <taxon>Bacillati</taxon>
        <taxon>Chloroflexota</taxon>
        <taxon>Chloroflexia</taxon>
        <taxon>Chloroflexales</taxon>
        <taxon>Chloroflexineae</taxon>
        <taxon>Chloroflexaceae</taxon>
        <taxon>Chloroflexus</taxon>
    </lineage>
</organism>
<dbReference type="Pfam" id="PF00072">
    <property type="entry name" value="Response_reg"/>
    <property type="match status" value="1"/>
</dbReference>
<dbReference type="PANTHER" id="PTHR43214">
    <property type="entry name" value="TWO-COMPONENT RESPONSE REGULATOR"/>
    <property type="match status" value="1"/>
</dbReference>
<dbReference type="OrthoDB" id="9780153at2"/>
<dbReference type="InterPro" id="IPR058245">
    <property type="entry name" value="NreC/VraR/RcsB-like_REC"/>
</dbReference>
<dbReference type="PROSITE" id="PS50110">
    <property type="entry name" value="RESPONSE_REGULATORY"/>
    <property type="match status" value="1"/>
</dbReference>
<dbReference type="PROSITE" id="PS50043">
    <property type="entry name" value="HTH_LUXR_2"/>
    <property type="match status" value="1"/>
</dbReference>
<accession>A0A178MER7</accession>
<keyword evidence="4" id="KW-0804">Transcription</keyword>
<dbReference type="GO" id="GO:0006355">
    <property type="term" value="P:regulation of DNA-templated transcription"/>
    <property type="evidence" value="ECO:0007669"/>
    <property type="project" value="InterPro"/>
</dbReference>
<gene>
    <name evidence="8" type="ORF">A6A03_00345</name>
</gene>
<dbReference type="AlphaFoldDB" id="A0A178MER7"/>
<feature type="domain" description="Response regulatory" evidence="7">
    <location>
        <begin position="4"/>
        <end position="120"/>
    </location>
</feature>
<evidence type="ECO:0000313" key="8">
    <source>
        <dbReference type="EMBL" id="OAN47229.1"/>
    </source>
</evidence>
<reference evidence="8 9" key="1">
    <citation type="submission" date="2016-04" db="EMBL/GenBank/DDBJ databases">
        <title>Chloroflexus islandicus sp. nov., a thermophilic filamentous anoxygenic phototrophic bacterium from geyser Strokkur (Iceland).</title>
        <authorList>
            <person name="Gaisin V.A."/>
            <person name="Kalashnikov A.M."/>
            <person name="Sukhacheva M.V."/>
            <person name="Grouzdev D.S."/>
            <person name="Ivanov T.M."/>
            <person name="Kuznetsov B."/>
            <person name="Gorlenko V.M."/>
        </authorList>
    </citation>
    <scope>NUCLEOTIDE SEQUENCE [LARGE SCALE GENOMIC DNA]</scope>
    <source>
        <strain evidence="9">isl-2</strain>
    </source>
</reference>
<dbReference type="CDD" id="cd06170">
    <property type="entry name" value="LuxR_C_like"/>
    <property type="match status" value="1"/>
</dbReference>
<dbReference type="RefSeq" id="WP_066784095.1">
    <property type="nucleotide sequence ID" value="NZ_LWQS01000038.1"/>
</dbReference>
<evidence type="ECO:0000256" key="1">
    <source>
        <dbReference type="ARBA" id="ARBA00022553"/>
    </source>
</evidence>
<evidence type="ECO:0000259" key="7">
    <source>
        <dbReference type="PROSITE" id="PS50110"/>
    </source>
</evidence>
<evidence type="ECO:0000256" key="2">
    <source>
        <dbReference type="ARBA" id="ARBA00023015"/>
    </source>
</evidence>
<dbReference type="SUPFAM" id="SSF52172">
    <property type="entry name" value="CheY-like"/>
    <property type="match status" value="1"/>
</dbReference>
<name>A0A178MER7_9CHLR</name>
<evidence type="ECO:0000259" key="6">
    <source>
        <dbReference type="PROSITE" id="PS50043"/>
    </source>
</evidence>
<dbReference type="InterPro" id="IPR001789">
    <property type="entry name" value="Sig_transdc_resp-reg_receiver"/>
</dbReference>
<protein>
    <submittedName>
        <fullName evidence="8">DNA-binding response regulator</fullName>
    </submittedName>
</protein>
<evidence type="ECO:0000313" key="9">
    <source>
        <dbReference type="Proteomes" id="UP000078287"/>
    </source>
</evidence>
<sequence>MAIRVLIVDDQPLIRTGIAALLARKADIEVVGQAGNGREALELVAALDPDIVLMDVMMPVMDGVEATRQLAARGPRPVVIMLTTFHDDERVLQSIAAGARGYLLKDVDHRALAESIRTVAAGGALIHPQITAQLLPRLSQLATAASPPAEPPAAEPAIGLTPREREILLLLAQGYTNQEIGEKLALSIGTVKNHLSVIFAKLAVRDRTQAALWAREHLRLGT</sequence>
<dbReference type="GO" id="GO:0000160">
    <property type="term" value="P:phosphorelay signal transduction system"/>
    <property type="evidence" value="ECO:0007669"/>
    <property type="project" value="InterPro"/>
</dbReference>
<feature type="modified residue" description="4-aspartylphosphate" evidence="5">
    <location>
        <position position="55"/>
    </location>
</feature>
<dbReference type="EMBL" id="LWQS01000038">
    <property type="protein sequence ID" value="OAN47229.1"/>
    <property type="molecule type" value="Genomic_DNA"/>
</dbReference>
<keyword evidence="9" id="KW-1185">Reference proteome</keyword>
<dbReference type="Pfam" id="PF00196">
    <property type="entry name" value="GerE"/>
    <property type="match status" value="1"/>
</dbReference>
<dbReference type="PANTHER" id="PTHR43214:SF24">
    <property type="entry name" value="TRANSCRIPTIONAL REGULATORY PROTEIN NARL-RELATED"/>
    <property type="match status" value="1"/>
</dbReference>
<dbReference type="Gene3D" id="3.40.50.2300">
    <property type="match status" value="1"/>
</dbReference>
<evidence type="ECO:0000256" key="5">
    <source>
        <dbReference type="PROSITE-ProRule" id="PRU00169"/>
    </source>
</evidence>
<comment type="caution">
    <text evidence="8">The sequence shown here is derived from an EMBL/GenBank/DDBJ whole genome shotgun (WGS) entry which is preliminary data.</text>
</comment>
<dbReference type="InterPro" id="IPR011006">
    <property type="entry name" value="CheY-like_superfamily"/>
</dbReference>
<feature type="domain" description="HTH luxR-type" evidence="6">
    <location>
        <begin position="153"/>
        <end position="218"/>
    </location>
</feature>
<keyword evidence="3 8" id="KW-0238">DNA-binding</keyword>
<dbReference type="GO" id="GO:0003677">
    <property type="term" value="F:DNA binding"/>
    <property type="evidence" value="ECO:0007669"/>
    <property type="project" value="UniProtKB-KW"/>
</dbReference>
<evidence type="ECO:0000256" key="3">
    <source>
        <dbReference type="ARBA" id="ARBA00023125"/>
    </source>
</evidence>
<evidence type="ECO:0000256" key="4">
    <source>
        <dbReference type="ARBA" id="ARBA00023163"/>
    </source>
</evidence>